<dbReference type="CTD" id="32969"/>
<organism evidence="2 3">
    <name type="scientific">Bombus terrestris</name>
    <name type="common">Buff-tailed bumblebee</name>
    <name type="synonym">Apis terrestris</name>
    <dbReference type="NCBI Taxonomy" id="30195"/>
    <lineage>
        <taxon>Eukaryota</taxon>
        <taxon>Metazoa</taxon>
        <taxon>Ecdysozoa</taxon>
        <taxon>Arthropoda</taxon>
        <taxon>Hexapoda</taxon>
        <taxon>Insecta</taxon>
        <taxon>Pterygota</taxon>
        <taxon>Neoptera</taxon>
        <taxon>Endopterygota</taxon>
        <taxon>Hymenoptera</taxon>
        <taxon>Apocrita</taxon>
        <taxon>Aculeata</taxon>
        <taxon>Apoidea</taxon>
        <taxon>Anthophila</taxon>
        <taxon>Apidae</taxon>
        <taxon>Bombus</taxon>
        <taxon>Bombus</taxon>
    </lineage>
</organism>
<evidence type="ECO:0000313" key="3">
    <source>
        <dbReference type="RefSeq" id="XP_003399096.1"/>
    </source>
</evidence>
<dbReference type="Proteomes" id="UP000835206">
    <property type="component" value="Chromosome 11"/>
</dbReference>
<dbReference type="Gene3D" id="3.90.640.10">
    <property type="entry name" value="Actin, Chain A, domain 4"/>
    <property type="match status" value="1"/>
</dbReference>
<keyword evidence="2" id="KW-1185">Reference proteome</keyword>
<dbReference type="RefSeq" id="XP_003399096.1">
    <property type="nucleotide sequence ID" value="XM_003399048.4"/>
</dbReference>
<dbReference type="SUPFAM" id="SSF53067">
    <property type="entry name" value="Actin-like ATPase domain"/>
    <property type="match status" value="2"/>
</dbReference>
<dbReference type="OrthoDB" id="337660at2759"/>
<evidence type="ECO:0000313" key="2">
    <source>
        <dbReference type="Proteomes" id="UP000835206"/>
    </source>
</evidence>
<reference evidence="3" key="1">
    <citation type="submission" date="2025-08" db="UniProtKB">
        <authorList>
            <consortium name="RefSeq"/>
        </authorList>
    </citation>
    <scope>IDENTIFICATION</scope>
</reference>
<dbReference type="SMART" id="SM00268">
    <property type="entry name" value="ACTIN"/>
    <property type="match status" value="1"/>
</dbReference>
<name>A0A9B0BRU8_BOMTE</name>
<dbReference type="Gene3D" id="3.30.420.40">
    <property type="match status" value="2"/>
</dbReference>
<dbReference type="PANTHER" id="PTHR11937">
    <property type="entry name" value="ACTIN"/>
    <property type="match status" value="1"/>
</dbReference>
<gene>
    <name evidence="3" type="primary">LOC100647306</name>
</gene>
<dbReference type="InterPro" id="IPR004000">
    <property type="entry name" value="Actin"/>
</dbReference>
<dbReference type="AlphaFoldDB" id="A0A9B0BRU8"/>
<comment type="similarity">
    <text evidence="1">Belongs to the actin family.</text>
</comment>
<dbReference type="KEGG" id="bter:100647306"/>
<accession>A0A9B0BRU8</accession>
<dbReference type="CDD" id="cd10207">
    <property type="entry name" value="ASKHA_NBD_Arp10"/>
    <property type="match status" value="1"/>
</dbReference>
<dbReference type="InterPro" id="IPR043129">
    <property type="entry name" value="ATPase_NBD"/>
</dbReference>
<dbReference type="GeneID" id="100647306"/>
<evidence type="ECO:0000256" key="1">
    <source>
        <dbReference type="RuleBase" id="RU000487"/>
    </source>
</evidence>
<protein>
    <submittedName>
        <fullName evidence="3">Actin-related protein 10</fullName>
    </submittedName>
</protein>
<dbReference type="Pfam" id="PF00022">
    <property type="entry name" value="Actin"/>
    <property type="match status" value="2"/>
</dbReference>
<sequence length="377" mass="42811">MLRSYEGLRFLSDKQMVIFDIGSAYTKFGYAGEPTPRGIIRTEIKCPETRELRRIYDYKDTEDLYQLLVEFLHALFFRHVVISPKDARIVILESLLAPTQFRNTLVKVLFRHFEIGSLMLLPTHLATISTLGINSALVLDVGYKEATLIPIYEGEPVLKAWQALPLAGQVVHEHIAKFLKEIYPNVNITEKHVEDIKVRTCFVTTMERSSKLGTAHAPKPPPAVKYPGIKSINIPGEVREKAFEVLWERDNDNLSIPTMILDAIIQCPIDIRRTLAENILLIGGTTMAKGFASRLKSELLTLVKSNLYSEKLKIQTFMFHTAPSKPNYTAWLGGAIYGTVDLPLRCLTKENYLKFDRVPDWVSLIDNQRDESSVCET</sequence>
<proteinExistence type="inferred from homology"/>